<dbReference type="RefSeq" id="XP_011501024.1">
    <property type="nucleotide sequence ID" value="XM_011502722.1"/>
</dbReference>
<reference evidence="10" key="1">
    <citation type="submission" date="2025-08" db="UniProtKB">
        <authorList>
            <consortium name="RefSeq"/>
        </authorList>
    </citation>
    <scope>IDENTIFICATION</scope>
</reference>
<keyword evidence="3" id="KW-0809">Transit peptide</keyword>
<protein>
    <recommendedName>
        <fullName evidence="7">Small ribosomal subunit protein mS31</fullName>
    </recommendedName>
    <alternativeName>
        <fullName evidence="8">28S ribosomal protein S31, mitochondrial</fullName>
    </alternativeName>
</protein>
<comment type="subcellular location">
    <subcellularLocation>
        <location evidence="1">Mitochondrion</location>
    </subcellularLocation>
</comment>
<dbReference type="AlphaFoldDB" id="A0AAJ6YMZ1"/>
<organism evidence="9 10">
    <name type="scientific">Ceratosolen solmsi marchali</name>
    <dbReference type="NCBI Taxonomy" id="326594"/>
    <lineage>
        <taxon>Eukaryota</taxon>
        <taxon>Metazoa</taxon>
        <taxon>Ecdysozoa</taxon>
        <taxon>Arthropoda</taxon>
        <taxon>Hexapoda</taxon>
        <taxon>Insecta</taxon>
        <taxon>Pterygota</taxon>
        <taxon>Neoptera</taxon>
        <taxon>Endopterygota</taxon>
        <taxon>Hymenoptera</taxon>
        <taxon>Apocrita</taxon>
        <taxon>Proctotrupomorpha</taxon>
        <taxon>Chalcidoidea</taxon>
        <taxon>Agaonidae</taxon>
        <taxon>Agaoninae</taxon>
        <taxon>Ceratosolen</taxon>
    </lineage>
</organism>
<dbReference type="PANTHER" id="PTHR13231:SF3">
    <property type="entry name" value="SMALL RIBOSOMAL SUBUNIT PROTEIN MS31"/>
    <property type="match status" value="1"/>
</dbReference>
<dbReference type="KEGG" id="csol:105364715"/>
<evidence type="ECO:0000256" key="5">
    <source>
        <dbReference type="ARBA" id="ARBA00023128"/>
    </source>
</evidence>
<proteinExistence type="inferred from homology"/>
<dbReference type="CTD" id="10240"/>
<accession>A0AAJ6YMZ1</accession>
<comment type="similarity">
    <text evidence="2">Belongs to the mitochondrion-specific ribosomal protein mS31 family.</text>
</comment>
<evidence type="ECO:0000313" key="9">
    <source>
        <dbReference type="Proteomes" id="UP000695007"/>
    </source>
</evidence>
<keyword evidence="9" id="KW-1185">Reference proteome</keyword>
<name>A0AAJ6YMZ1_9HYME</name>
<keyword evidence="4 10" id="KW-0689">Ribosomal protein</keyword>
<evidence type="ECO:0000256" key="1">
    <source>
        <dbReference type="ARBA" id="ARBA00004173"/>
    </source>
</evidence>
<evidence type="ECO:0000256" key="4">
    <source>
        <dbReference type="ARBA" id="ARBA00022980"/>
    </source>
</evidence>
<sequence>MWKVLQSRELKLLVINTPQNIFQEMIEWTEKGMIWKFPINNEQDMEEEEKIHFSEHIFLEHNLKHWCPEKGPLRHFMELVCIGLSKNPYMSVNEKIEHIAWYRNYFEDKREMLKDYKLFNTEAN</sequence>
<evidence type="ECO:0000313" key="10">
    <source>
        <dbReference type="RefSeq" id="XP_011501024.1"/>
    </source>
</evidence>
<evidence type="ECO:0000256" key="2">
    <source>
        <dbReference type="ARBA" id="ARBA00011057"/>
    </source>
</evidence>
<evidence type="ECO:0000256" key="3">
    <source>
        <dbReference type="ARBA" id="ARBA00022946"/>
    </source>
</evidence>
<dbReference type="GO" id="GO:0003735">
    <property type="term" value="F:structural constituent of ribosome"/>
    <property type="evidence" value="ECO:0007669"/>
    <property type="project" value="InterPro"/>
</dbReference>
<evidence type="ECO:0000256" key="8">
    <source>
        <dbReference type="ARBA" id="ARBA00035363"/>
    </source>
</evidence>
<dbReference type="GO" id="GO:0005763">
    <property type="term" value="C:mitochondrial small ribosomal subunit"/>
    <property type="evidence" value="ECO:0007669"/>
    <property type="project" value="InterPro"/>
</dbReference>
<evidence type="ECO:0000256" key="6">
    <source>
        <dbReference type="ARBA" id="ARBA00023274"/>
    </source>
</evidence>
<gene>
    <name evidence="10" type="primary">LOC105364715</name>
</gene>
<dbReference type="Pfam" id="PF15433">
    <property type="entry name" value="MRP-S31"/>
    <property type="match status" value="1"/>
</dbReference>
<dbReference type="InterPro" id="IPR026299">
    <property type="entry name" value="MRP-S31"/>
</dbReference>
<dbReference type="GeneID" id="105364715"/>
<dbReference type="PANTHER" id="PTHR13231">
    <property type="entry name" value="MITOCHONDRIAL RIBOSOMAL PROTEIN S31"/>
    <property type="match status" value="1"/>
</dbReference>
<keyword evidence="6" id="KW-0687">Ribonucleoprotein</keyword>
<evidence type="ECO:0000256" key="7">
    <source>
        <dbReference type="ARBA" id="ARBA00035133"/>
    </source>
</evidence>
<dbReference type="Proteomes" id="UP000695007">
    <property type="component" value="Unplaced"/>
</dbReference>
<keyword evidence="5" id="KW-0496">Mitochondrion</keyword>